<proteinExistence type="predicted"/>
<accession>A0ABT2SMQ0</accession>
<organism evidence="1 2">
    <name type="scientific">Muricoprocola aceti</name>
    <dbReference type="NCBI Taxonomy" id="2981772"/>
    <lineage>
        <taxon>Bacteria</taxon>
        <taxon>Bacillati</taxon>
        <taxon>Bacillota</taxon>
        <taxon>Clostridia</taxon>
        <taxon>Lachnospirales</taxon>
        <taxon>Lachnospiraceae</taxon>
        <taxon>Muricoprocola</taxon>
    </lineage>
</organism>
<dbReference type="RefSeq" id="WP_262655048.1">
    <property type="nucleotide sequence ID" value="NZ_JAOQKE010000013.1"/>
</dbReference>
<dbReference type="Proteomes" id="UP001652338">
    <property type="component" value="Unassembled WGS sequence"/>
</dbReference>
<comment type="caution">
    <text evidence="1">The sequence shown here is derived from an EMBL/GenBank/DDBJ whole genome shotgun (WGS) entry which is preliminary data.</text>
</comment>
<keyword evidence="2" id="KW-1185">Reference proteome</keyword>
<name>A0ABT2SMQ0_9FIRM</name>
<gene>
    <name evidence="1" type="ORF">OCV47_10520</name>
</gene>
<reference evidence="1 2" key="1">
    <citation type="journal article" date="2021" name="ISME Commun">
        <title>Automated analysis of genomic sequences facilitates high-throughput and comprehensive description of bacteria.</title>
        <authorList>
            <person name="Hitch T.C.A."/>
        </authorList>
    </citation>
    <scope>NUCLEOTIDE SEQUENCE [LARGE SCALE GENOMIC DNA]</scope>
    <source>
        <strain evidence="1 2">Sanger_29</strain>
    </source>
</reference>
<dbReference type="EMBL" id="JAOQKE010000013">
    <property type="protein sequence ID" value="MCU6725779.1"/>
    <property type="molecule type" value="Genomic_DNA"/>
</dbReference>
<protein>
    <submittedName>
        <fullName evidence="1">Uncharacterized protein</fullName>
    </submittedName>
</protein>
<evidence type="ECO:0000313" key="1">
    <source>
        <dbReference type="EMBL" id="MCU6725779.1"/>
    </source>
</evidence>
<evidence type="ECO:0000313" key="2">
    <source>
        <dbReference type="Proteomes" id="UP001652338"/>
    </source>
</evidence>
<sequence>MARKILWAGSTVLPAPTSLSINDEIIWTSGTGRGVSGKMIGNPVAEKKTLGIKWEFITETELVLIKKKLIKGYFPLSFHDDGVDLTIESYRGTLSKEALGAIGDGNYYYRSVSVDVVQR</sequence>